<feature type="transmembrane region" description="Helical" evidence="1">
    <location>
        <begin position="521"/>
        <end position="540"/>
    </location>
</feature>
<dbReference type="Pfam" id="PF00873">
    <property type="entry name" value="ACR_tran"/>
    <property type="match status" value="1"/>
</dbReference>
<feature type="transmembrane region" description="Helical" evidence="1">
    <location>
        <begin position="865"/>
        <end position="885"/>
    </location>
</feature>
<keyword evidence="1" id="KW-0472">Membrane</keyword>
<feature type="transmembrane region" description="Helical" evidence="1">
    <location>
        <begin position="897"/>
        <end position="915"/>
    </location>
</feature>
<name>A0ABW8D4H1_9GAMM</name>
<evidence type="ECO:0000313" key="2">
    <source>
        <dbReference type="EMBL" id="MFJ1267122.1"/>
    </source>
</evidence>
<dbReference type="EMBL" id="JBGORX010000001">
    <property type="protein sequence ID" value="MFJ1267122.1"/>
    <property type="molecule type" value="Genomic_DNA"/>
</dbReference>
<dbReference type="Gene3D" id="3.30.70.1320">
    <property type="entry name" value="Multidrug efflux transporter AcrB pore domain like"/>
    <property type="match status" value="1"/>
</dbReference>
<dbReference type="PANTHER" id="PTHR32063:SF28">
    <property type="entry name" value="BLR2861 PROTEIN"/>
    <property type="match status" value="1"/>
</dbReference>
<feature type="transmembrane region" description="Helical" evidence="1">
    <location>
        <begin position="427"/>
        <end position="448"/>
    </location>
</feature>
<feature type="transmembrane region" description="Helical" evidence="1">
    <location>
        <begin position="455"/>
        <end position="477"/>
    </location>
</feature>
<dbReference type="PANTHER" id="PTHR32063">
    <property type="match status" value="1"/>
</dbReference>
<dbReference type="InterPro" id="IPR027463">
    <property type="entry name" value="AcrB_DN_DC_subdom"/>
</dbReference>
<accession>A0ABW8D4H1</accession>
<dbReference type="PRINTS" id="PR00702">
    <property type="entry name" value="ACRIFLAVINRP"/>
</dbReference>
<organism evidence="2 3">
    <name type="scientific">Legionella lytica</name>
    <dbReference type="NCBI Taxonomy" id="96232"/>
    <lineage>
        <taxon>Bacteria</taxon>
        <taxon>Pseudomonadati</taxon>
        <taxon>Pseudomonadota</taxon>
        <taxon>Gammaproteobacteria</taxon>
        <taxon>Legionellales</taxon>
        <taxon>Legionellaceae</taxon>
        <taxon>Legionella</taxon>
    </lineage>
</organism>
<sequence>MNVTTYFLKHPVIAIILNLLIALVGVLCYHSLAIREYPAISFPVITVNTSYANASPQLVESAVTNPLEEQLAGVEGVELMNSYSNTGFSHIKLVFRPGTVMDRALNSTQEAVELARVFLPENVRAPKIERQNQSDGLPFIGISIESRSLSFGELTHYAQLNLKNAFRSVNGVASVAVWGRPYTYEINLDPKKLYAFGINADEVASAIAANRLSLPAGKYQNKIPTTLEFDLKTAKDYENLLIKKVNNNPVFLKSLAQVRLKTDDSQFQIKVNGQSGVVLSIERANDANPLEVSQAIRKELKALKKTLPDDMKIRVIIDQSEFIRASLKNIKSSIFESILLVLVIVFLFLRNIRSILIPLVTIPISLLGSLLFLKLCGFSINQMTLLAMVLAVGLVVDDAIIILENIWRYIEEGLSPMEAALKGAKQISFAIVSMTFTLASVYAPLAFIDGMIGQLFIEFAVALAGSVFISGVIALTLSPLMCSSLLTKNTNQFWPKIDVMLDKLSTSYINVLSSTLSKTKLTLFVALMTVGISLFFYQLLPRETAPKEDRGLIGVYTPRSIGENVDDMDAKGKQVEQVIGTLPETKNQLAFSGDWGSNIILPLKPHAKRQRSATEIVASLRPQMATLRSTDASVWSWDDGLPGTDTEMNGNELELVLSTTENYEQLYNKAEQLKALLARHKAFESVRHNLRLDSMGYVIEVDKSKLAKLGLTPAQVARTTEVFFSGDKSINFQKDNVVYNLTLQGKSKPWDIDELYLTTPLGHRVSLGTVASMKNHAQPASLEHVNQMRSTSLHVQLAPKQSFKQGMDSLWSIAKANLPSQYKLSWAGTAKTYNESSRTLLLFLLSILFIYSILCIQFENFVYPLIILVTIPLACSGALVFAYLFGQSLNIFTEVGLITLIGLITKHGILIVEFANQLQKEGVLLLEAIKKSCALRLRPILMTTGAMIFGVIPLVLSHDAGAEARRAIGMILLGGLSLGTLFTLFVLPTIYYMVSRVLNKHQ</sequence>
<reference evidence="2 3" key="1">
    <citation type="submission" date="2024-08" db="EMBL/GenBank/DDBJ databases">
        <title>Draft Genome Sequence of Legionella lytica strain DSB2004, Isolated From a Fire Sprinkler System.</title>
        <authorList>
            <person name="Everhart A.D."/>
            <person name="Kidane D.T."/>
            <person name="Farone A.L."/>
            <person name="Farone M.B."/>
        </authorList>
    </citation>
    <scope>NUCLEOTIDE SEQUENCE [LARGE SCALE GENOMIC DNA]</scope>
    <source>
        <strain evidence="2 3">DSB2004</strain>
    </source>
</reference>
<dbReference type="Gene3D" id="3.30.2090.10">
    <property type="entry name" value="Multidrug efflux transporter AcrB TolC docking domain, DN and DC subdomains"/>
    <property type="match status" value="2"/>
</dbReference>
<dbReference type="InterPro" id="IPR001036">
    <property type="entry name" value="Acrflvin-R"/>
</dbReference>
<keyword evidence="1" id="KW-0812">Transmembrane</keyword>
<dbReference type="SUPFAM" id="SSF82866">
    <property type="entry name" value="Multidrug efflux transporter AcrB transmembrane domain"/>
    <property type="match status" value="2"/>
</dbReference>
<feature type="transmembrane region" description="Helical" evidence="1">
    <location>
        <begin position="840"/>
        <end position="859"/>
    </location>
</feature>
<feature type="transmembrane region" description="Helical" evidence="1">
    <location>
        <begin position="935"/>
        <end position="956"/>
    </location>
</feature>
<feature type="transmembrane region" description="Helical" evidence="1">
    <location>
        <begin position="333"/>
        <end position="349"/>
    </location>
</feature>
<keyword evidence="3" id="KW-1185">Reference proteome</keyword>
<dbReference type="Gene3D" id="3.30.70.1440">
    <property type="entry name" value="Multidrug efflux transporter AcrB pore domain"/>
    <property type="match status" value="1"/>
</dbReference>
<protein>
    <submittedName>
        <fullName evidence="2">Efflux RND transporter permease subunit</fullName>
    </submittedName>
</protein>
<keyword evidence="1" id="KW-1133">Transmembrane helix</keyword>
<dbReference type="Gene3D" id="1.20.1640.10">
    <property type="entry name" value="Multidrug efflux transporter AcrB transmembrane domain"/>
    <property type="match status" value="2"/>
</dbReference>
<feature type="transmembrane region" description="Helical" evidence="1">
    <location>
        <begin position="355"/>
        <end position="373"/>
    </location>
</feature>
<comment type="caution">
    <text evidence="2">The sequence shown here is derived from an EMBL/GenBank/DDBJ whole genome shotgun (WGS) entry which is preliminary data.</text>
</comment>
<feature type="transmembrane region" description="Helical" evidence="1">
    <location>
        <begin position="385"/>
        <end position="407"/>
    </location>
</feature>
<dbReference type="SUPFAM" id="SSF82714">
    <property type="entry name" value="Multidrug efflux transporter AcrB TolC docking domain, DN and DC subdomains"/>
    <property type="match status" value="2"/>
</dbReference>
<dbReference type="SUPFAM" id="SSF82693">
    <property type="entry name" value="Multidrug efflux transporter AcrB pore domain, PN1, PN2, PC1 and PC2 subdomains"/>
    <property type="match status" value="3"/>
</dbReference>
<dbReference type="Proteomes" id="UP001615550">
    <property type="component" value="Unassembled WGS sequence"/>
</dbReference>
<feature type="transmembrane region" description="Helical" evidence="1">
    <location>
        <begin position="968"/>
        <end position="994"/>
    </location>
</feature>
<feature type="transmembrane region" description="Helical" evidence="1">
    <location>
        <begin position="12"/>
        <end position="32"/>
    </location>
</feature>
<dbReference type="RefSeq" id="WP_400185655.1">
    <property type="nucleotide sequence ID" value="NZ_JBGORX010000001.1"/>
</dbReference>
<evidence type="ECO:0000256" key="1">
    <source>
        <dbReference type="SAM" id="Phobius"/>
    </source>
</evidence>
<proteinExistence type="predicted"/>
<evidence type="ECO:0000313" key="3">
    <source>
        <dbReference type="Proteomes" id="UP001615550"/>
    </source>
</evidence>
<gene>
    <name evidence="2" type="ORF">ACD661_00965</name>
</gene>
<dbReference type="Gene3D" id="3.30.70.1430">
    <property type="entry name" value="Multidrug efflux transporter AcrB pore domain"/>
    <property type="match status" value="2"/>
</dbReference>